<gene>
    <name evidence="2" type="ORF">GD597_19070</name>
</gene>
<dbReference type="Proteomes" id="UP000598971">
    <property type="component" value="Unassembled WGS sequence"/>
</dbReference>
<proteinExistence type="predicted"/>
<comment type="caution">
    <text evidence="2">The sequence shown here is derived from an EMBL/GenBank/DDBJ whole genome shotgun (WGS) entry which is preliminary data.</text>
</comment>
<evidence type="ECO:0000313" key="2">
    <source>
        <dbReference type="EMBL" id="NNV57580.1"/>
    </source>
</evidence>
<evidence type="ECO:0000313" key="3">
    <source>
        <dbReference type="Proteomes" id="UP000598971"/>
    </source>
</evidence>
<evidence type="ECO:0000259" key="1">
    <source>
        <dbReference type="Pfam" id="PF18626"/>
    </source>
</evidence>
<dbReference type="Pfam" id="PF18626">
    <property type="entry name" value="Gln_deamidase_2"/>
    <property type="match status" value="1"/>
</dbReference>
<reference evidence="2" key="1">
    <citation type="submission" date="2019-10" db="EMBL/GenBank/DDBJ databases">
        <title>Draft genome sequence of Panacibacter sp. KCS-6.</title>
        <authorList>
            <person name="Yim K.J."/>
        </authorList>
    </citation>
    <scope>NUCLEOTIDE SEQUENCE</scope>
    <source>
        <strain evidence="2">KCS-6</strain>
    </source>
</reference>
<dbReference type="RefSeq" id="WP_171609526.1">
    <property type="nucleotide sequence ID" value="NZ_WHPF01000016.1"/>
</dbReference>
<protein>
    <recommendedName>
        <fullName evidence="1">Protein glutaminase domain-containing protein</fullName>
    </recommendedName>
</protein>
<accession>A0A8J8FH52</accession>
<keyword evidence="3" id="KW-1185">Reference proteome</keyword>
<organism evidence="2 3">
    <name type="scientific">Limnovirga soli</name>
    <dbReference type="NCBI Taxonomy" id="2656915"/>
    <lineage>
        <taxon>Bacteria</taxon>
        <taxon>Pseudomonadati</taxon>
        <taxon>Bacteroidota</taxon>
        <taxon>Chitinophagia</taxon>
        <taxon>Chitinophagales</taxon>
        <taxon>Chitinophagaceae</taxon>
        <taxon>Limnovirga</taxon>
    </lineage>
</organism>
<sequence>MQPNYLPYADISLLPRYEWQQINDVFHELQSAYEIEFDFPQGGCQQRAQIMSMLLQKKFTIAHAKIWLFAPAALYLNDDRMLFASDKKCLSEGNMFEWSYHVAPIVRVQLNDDIHSMVIDPSINKDAPMYLLDWFAAIGNSTTGQYSFLWPDKYFFNSSYLTNNRNEVTMIFDGTFFDFENPAKDNLIVEKGLAIHDMVKEIYQSYILPLIHNNNPEDAAMLSDMKAIFGNATALDMLFSQNISAYTNNTSQRYVQTQYNQIFMEAKNIFNTRLAHWTHFINTLL</sequence>
<name>A0A8J8FH52_9BACT</name>
<dbReference type="InterPro" id="IPR041325">
    <property type="entry name" value="Gln_deamidase_2"/>
</dbReference>
<dbReference type="Gene3D" id="3.10.620.30">
    <property type="match status" value="1"/>
</dbReference>
<dbReference type="EMBL" id="WHPF01000016">
    <property type="protein sequence ID" value="NNV57580.1"/>
    <property type="molecule type" value="Genomic_DNA"/>
</dbReference>
<dbReference type="AlphaFoldDB" id="A0A8J8FH52"/>
<feature type="domain" description="Protein glutaminase" evidence="1">
    <location>
        <begin position="23"/>
        <end position="137"/>
    </location>
</feature>